<comment type="caution">
    <text evidence="5">The sequence shown here is derived from an EMBL/GenBank/DDBJ whole genome shotgun (WGS) entry which is preliminary data.</text>
</comment>
<dbReference type="PANTHER" id="PTHR24362">
    <property type="entry name" value="SERINE/THREONINE-PROTEIN KINASE NEK"/>
    <property type="match status" value="1"/>
</dbReference>
<dbReference type="PANTHER" id="PTHR24362:SF309">
    <property type="entry name" value="PROTEIN KINASE DOMAIN-CONTAINING PROTEIN"/>
    <property type="match status" value="1"/>
</dbReference>
<dbReference type="SUPFAM" id="SSF56112">
    <property type="entry name" value="Protein kinase-like (PK-like)"/>
    <property type="match status" value="1"/>
</dbReference>
<evidence type="ECO:0000256" key="3">
    <source>
        <dbReference type="PROSITE-ProRule" id="PRU10141"/>
    </source>
</evidence>
<dbReference type="Gene3D" id="1.10.510.10">
    <property type="entry name" value="Transferase(Phosphotransferase) domain 1"/>
    <property type="match status" value="1"/>
</dbReference>
<protein>
    <submittedName>
        <fullName evidence="5">CAMK family protein kinase</fullName>
    </submittedName>
</protein>
<dbReference type="FunFam" id="1.10.510.10:FF:000571">
    <property type="entry name" value="Maternal embryonic leucine zipper kinase"/>
    <property type="match status" value="1"/>
</dbReference>
<evidence type="ECO:0000313" key="6">
    <source>
        <dbReference type="Proteomes" id="UP000179807"/>
    </source>
</evidence>
<evidence type="ECO:0000256" key="1">
    <source>
        <dbReference type="ARBA" id="ARBA00022741"/>
    </source>
</evidence>
<dbReference type="GO" id="GO:0005524">
    <property type="term" value="F:ATP binding"/>
    <property type="evidence" value="ECO:0007669"/>
    <property type="project" value="UniProtKB-UniRule"/>
</dbReference>
<dbReference type="GO" id="GO:0004672">
    <property type="term" value="F:protein kinase activity"/>
    <property type="evidence" value="ECO:0007669"/>
    <property type="project" value="InterPro"/>
</dbReference>
<dbReference type="GeneID" id="94831390"/>
<reference evidence="5" key="1">
    <citation type="submission" date="2016-10" db="EMBL/GenBank/DDBJ databases">
        <authorList>
            <person name="Benchimol M."/>
            <person name="Almeida L.G."/>
            <person name="Vasconcelos A.T."/>
            <person name="Perreira-Neves A."/>
            <person name="Rosa I.A."/>
            <person name="Tasca T."/>
            <person name="Bogo M.R."/>
            <person name="de Souza W."/>
        </authorList>
    </citation>
    <scope>NUCLEOTIDE SEQUENCE [LARGE SCALE GENOMIC DNA]</scope>
    <source>
        <strain evidence="5">K</strain>
    </source>
</reference>
<keyword evidence="1 3" id="KW-0547">Nucleotide-binding</keyword>
<name>A0A1J4L115_9EUKA</name>
<accession>A0A1J4L115</accession>
<feature type="binding site" evidence="3">
    <location>
        <position position="41"/>
    </location>
    <ligand>
        <name>ATP</name>
        <dbReference type="ChEBI" id="CHEBI:30616"/>
    </ligand>
</feature>
<dbReference type="PROSITE" id="PS00107">
    <property type="entry name" value="PROTEIN_KINASE_ATP"/>
    <property type="match status" value="1"/>
</dbReference>
<dbReference type="PROSITE" id="PS50011">
    <property type="entry name" value="PROTEIN_KINASE_DOM"/>
    <property type="match status" value="1"/>
</dbReference>
<keyword evidence="5" id="KW-0418">Kinase</keyword>
<keyword evidence="5" id="KW-0808">Transferase</keyword>
<evidence type="ECO:0000313" key="5">
    <source>
        <dbReference type="EMBL" id="OHT17209.1"/>
    </source>
</evidence>
<dbReference type="InterPro" id="IPR000719">
    <property type="entry name" value="Prot_kinase_dom"/>
</dbReference>
<dbReference type="RefSeq" id="XP_068370345.1">
    <property type="nucleotide sequence ID" value="XM_068496686.1"/>
</dbReference>
<dbReference type="VEuPathDB" id="TrichDB:TRFO_12522"/>
<evidence type="ECO:0000259" key="4">
    <source>
        <dbReference type="PROSITE" id="PS50011"/>
    </source>
</evidence>
<organism evidence="5 6">
    <name type="scientific">Tritrichomonas foetus</name>
    <dbReference type="NCBI Taxonomy" id="1144522"/>
    <lineage>
        <taxon>Eukaryota</taxon>
        <taxon>Metamonada</taxon>
        <taxon>Parabasalia</taxon>
        <taxon>Tritrichomonadida</taxon>
        <taxon>Tritrichomonadidae</taxon>
        <taxon>Tritrichomonas</taxon>
    </lineage>
</organism>
<evidence type="ECO:0000256" key="2">
    <source>
        <dbReference type="ARBA" id="ARBA00022840"/>
    </source>
</evidence>
<dbReference type="InterPro" id="IPR017441">
    <property type="entry name" value="Protein_kinase_ATP_BS"/>
</dbReference>
<sequence>MFRPLPCTVHNLIFTKEIGKGGFSTVYLVENPKTRDQFVAKVIPLTATLDTSEQYSLIEKLLNIKGLRHPNTVRIHDFFVEDTYILVVLEYCPEGSLSEIITPKTPMSRKKFIKMARELINALYDFHTNSIAHQNIKLENVLLDKNRHAKLTDFGISIQNKNGILVESFLRSVEYEAPEVINSQAHDPFKADVWSLGVLFATCLNGFTPWDRCDSVGELPAFVSLGKYHLKKWVPQDLKDIIARMIVVNPDDRITVKELTELPIFQEQKPPRPFILGGRLRPSELKEILNREHVKRSSALTLFALNYNARNLQRSRVRSIL</sequence>
<feature type="domain" description="Protein kinase" evidence="4">
    <location>
        <begin position="12"/>
        <end position="265"/>
    </location>
</feature>
<proteinExistence type="predicted"/>
<gene>
    <name evidence="5" type="ORF">TRFO_12522</name>
</gene>
<dbReference type="Proteomes" id="UP000179807">
    <property type="component" value="Unassembled WGS sequence"/>
</dbReference>
<dbReference type="AlphaFoldDB" id="A0A1J4L115"/>
<dbReference type="EMBL" id="MLAK01000024">
    <property type="protein sequence ID" value="OHT17209.1"/>
    <property type="molecule type" value="Genomic_DNA"/>
</dbReference>
<keyword evidence="2 3" id="KW-0067">ATP-binding</keyword>
<dbReference type="OrthoDB" id="3173976at2759"/>
<dbReference type="InterPro" id="IPR011009">
    <property type="entry name" value="Kinase-like_dom_sf"/>
</dbReference>
<dbReference type="Pfam" id="PF00069">
    <property type="entry name" value="Pkinase"/>
    <property type="match status" value="1"/>
</dbReference>
<keyword evidence="6" id="KW-1185">Reference proteome</keyword>